<feature type="compositionally biased region" description="Low complexity" evidence="1">
    <location>
        <begin position="194"/>
        <end position="210"/>
    </location>
</feature>
<reference evidence="2 3" key="1">
    <citation type="journal article" date="2024" name="J Genomics">
        <title>Draft genome sequencing and assembly of Favolaschia claudopus CIRM-BRFM 2984 isolated from oak limbs.</title>
        <authorList>
            <person name="Navarro D."/>
            <person name="Drula E."/>
            <person name="Chaduli D."/>
            <person name="Cazenave R."/>
            <person name="Ahrendt S."/>
            <person name="Wang J."/>
            <person name="Lipzen A."/>
            <person name="Daum C."/>
            <person name="Barry K."/>
            <person name="Grigoriev I.V."/>
            <person name="Favel A."/>
            <person name="Rosso M.N."/>
            <person name="Martin F."/>
        </authorList>
    </citation>
    <scope>NUCLEOTIDE SEQUENCE [LARGE SCALE GENOMIC DNA]</scope>
    <source>
        <strain evidence="2 3">CIRM-BRFM 2984</strain>
    </source>
</reference>
<accession>A0AAW0AHI0</accession>
<feature type="region of interest" description="Disordered" evidence="1">
    <location>
        <begin position="182"/>
        <end position="210"/>
    </location>
</feature>
<dbReference type="AlphaFoldDB" id="A0AAW0AHI0"/>
<keyword evidence="3" id="KW-1185">Reference proteome</keyword>
<comment type="caution">
    <text evidence="2">The sequence shown here is derived from an EMBL/GenBank/DDBJ whole genome shotgun (WGS) entry which is preliminary data.</text>
</comment>
<evidence type="ECO:0000256" key="1">
    <source>
        <dbReference type="SAM" id="MobiDB-lite"/>
    </source>
</evidence>
<dbReference type="Proteomes" id="UP001362999">
    <property type="component" value="Unassembled WGS sequence"/>
</dbReference>
<sequence length="227" mass="25412">MPSPSPSPLWIPLRRTTVSSRSSLIPTTTFTTPPLGLVAEWLTEQHVKASRIRTHRQDAAFTTGRREQVVRSVRVCTRRMYQQCAEFMKKKGKGEGEVGKQRRRRKWDDGEAEMKRETRSGEIVVPWRRLWDEANADAGDQLTRIRGRELMGRGGESGGVYDGRRRGGVVAAKNVHRNTKRNWEELGGDGGGDLATTFTASSPSTPASADAANRVIRIPRSNEDLQE</sequence>
<protein>
    <submittedName>
        <fullName evidence="2">Uncharacterized protein</fullName>
    </submittedName>
</protein>
<evidence type="ECO:0000313" key="2">
    <source>
        <dbReference type="EMBL" id="KAK7008527.1"/>
    </source>
</evidence>
<organism evidence="2 3">
    <name type="scientific">Favolaschia claudopus</name>
    <dbReference type="NCBI Taxonomy" id="2862362"/>
    <lineage>
        <taxon>Eukaryota</taxon>
        <taxon>Fungi</taxon>
        <taxon>Dikarya</taxon>
        <taxon>Basidiomycota</taxon>
        <taxon>Agaricomycotina</taxon>
        <taxon>Agaricomycetes</taxon>
        <taxon>Agaricomycetidae</taxon>
        <taxon>Agaricales</taxon>
        <taxon>Marasmiineae</taxon>
        <taxon>Mycenaceae</taxon>
        <taxon>Favolaschia</taxon>
    </lineage>
</organism>
<proteinExistence type="predicted"/>
<gene>
    <name evidence="2" type="ORF">R3P38DRAFT_2791490</name>
</gene>
<name>A0AAW0AHI0_9AGAR</name>
<feature type="region of interest" description="Disordered" evidence="1">
    <location>
        <begin position="91"/>
        <end position="113"/>
    </location>
</feature>
<evidence type="ECO:0000313" key="3">
    <source>
        <dbReference type="Proteomes" id="UP001362999"/>
    </source>
</evidence>
<dbReference type="EMBL" id="JAWWNJ010000067">
    <property type="protein sequence ID" value="KAK7008527.1"/>
    <property type="molecule type" value="Genomic_DNA"/>
</dbReference>